<dbReference type="OMA" id="HAYVITP"/>
<evidence type="ECO:0000256" key="1">
    <source>
        <dbReference type="ARBA" id="ARBA00022679"/>
    </source>
</evidence>
<proteinExistence type="predicted"/>
<dbReference type="SUPFAM" id="SSF52540">
    <property type="entry name" value="P-loop containing nucleoside triphosphate hydrolases"/>
    <property type="match status" value="1"/>
</dbReference>
<dbReference type="GO" id="GO:0006139">
    <property type="term" value="P:nucleobase-containing compound metabolic process"/>
    <property type="evidence" value="ECO:0007669"/>
    <property type="project" value="InterPro"/>
</dbReference>
<dbReference type="InParanoid" id="H3BXD6"/>
<sequence>KRVFINGLESYGSKNIAAILYECVPLSAYDEDEAEEQQKAFLLVGSVDRSDRGALDGSRADERRPSPPVKYLTSPAVLYAILSKSDRDELLLKLMQCDVVIYNITDHADQVEEAFWAVSALHNQMEHFSASKMFILISTVMTWARTETLDPEDPTLPLTDELFWRRRPHPNFKSQCDLEKRVVKLGSLNNAVFSTYVLASGCLYGKGEQFLHYFFKTAWQGGQDEIPLFGDGSNIIPTIHISDLASVIQNVIERPPLPSYLLAVDNSNNTMEEIVEKVACVLGSGKIQKKPIEEAFLISDFSVMEIDTMQLDLCMDSVYIRELLAVKWLYESGIVENIERVVEEYRQSRQLLPIRACVLGPPAVGKSTVCEHISQHYKLHHISLKEIISETISQLEYIVKNADAEDEDLLEETETLLDSLRAGLKTVCPSGVLDEQLKVKVVKDKLLSKPCRNQGYVLDSFPETCEQARELFSSDTDSSEDVTSSISSRRIIPEFVFYLDASDEFLKDRVKSLPESVIQERNYEQEPFLQRLAKHREDKLKNETALEYFDDMDISPVVLKITSNNESDFLLLMHKLFEAIGQPRNYDISAQDGRHQESRKDEKQMNGNVKSSSLLEKRQREEEKQRAEKSEEWRAKLEKVKLYEDKLLEAHTLPVRNYLLEHVMPTLSQGLAHCCQSQPQDPVDFLAEYLLMNNPFNY</sequence>
<dbReference type="InterPro" id="IPR000850">
    <property type="entry name" value="Adenylat/UMP-CMP_kin"/>
</dbReference>
<dbReference type="Gene3D" id="3.40.50.300">
    <property type="entry name" value="P-loop containing nucleotide triphosphate hydrolases"/>
    <property type="match status" value="1"/>
</dbReference>
<dbReference type="Pfam" id="PF05186">
    <property type="entry name" value="Dpy-30"/>
    <property type="match status" value="1"/>
</dbReference>
<dbReference type="InterPro" id="IPR027417">
    <property type="entry name" value="P-loop_NTPase"/>
</dbReference>
<keyword evidence="3" id="KW-0418">Kinase</keyword>
<accession>H3BXD6</accession>
<dbReference type="InterPro" id="IPR036291">
    <property type="entry name" value="NAD(P)-bd_dom_sf"/>
</dbReference>
<keyword evidence="2" id="KW-0547">Nucleotide-binding</keyword>
<name>H3BXD6_TETNG</name>
<dbReference type="InterPro" id="IPR047499">
    <property type="entry name" value="DD_AK7"/>
</dbReference>
<dbReference type="CDD" id="cd22967">
    <property type="entry name" value="DD_AK7"/>
    <property type="match status" value="1"/>
</dbReference>
<dbReference type="Gene3D" id="3.40.50.720">
    <property type="entry name" value="NAD(P)-binding Rossmann-like Domain"/>
    <property type="match status" value="1"/>
</dbReference>
<feature type="compositionally biased region" description="Basic and acidic residues" evidence="4">
    <location>
        <begin position="592"/>
        <end position="604"/>
    </location>
</feature>
<evidence type="ECO:0000256" key="2">
    <source>
        <dbReference type="ARBA" id="ARBA00022741"/>
    </source>
</evidence>
<dbReference type="AlphaFoldDB" id="H3BXD6"/>
<feature type="compositionally biased region" description="Basic and acidic residues" evidence="4">
    <location>
        <begin position="615"/>
        <end position="631"/>
    </location>
</feature>
<reference evidence="5" key="3">
    <citation type="submission" date="2025-09" db="UniProtKB">
        <authorList>
            <consortium name="Ensembl"/>
        </authorList>
    </citation>
    <scope>IDENTIFICATION</scope>
</reference>
<protein>
    <submittedName>
        <fullName evidence="5">Uncharacterized protein</fullName>
    </submittedName>
</protein>
<dbReference type="SUPFAM" id="SSF51735">
    <property type="entry name" value="NAD(P)-binding Rossmann-fold domains"/>
    <property type="match status" value="1"/>
</dbReference>
<evidence type="ECO:0000256" key="4">
    <source>
        <dbReference type="SAM" id="MobiDB-lite"/>
    </source>
</evidence>
<evidence type="ECO:0000256" key="3">
    <source>
        <dbReference type="ARBA" id="ARBA00022777"/>
    </source>
</evidence>
<dbReference type="FunCoup" id="H3BXD6">
    <property type="interactions" value="160"/>
</dbReference>
<evidence type="ECO:0000313" key="5">
    <source>
        <dbReference type="Ensembl" id="ENSTNIP00000000649.1"/>
    </source>
</evidence>
<reference evidence="5" key="2">
    <citation type="submission" date="2025-08" db="UniProtKB">
        <authorList>
            <consortium name="Ensembl"/>
        </authorList>
    </citation>
    <scope>IDENTIFICATION</scope>
</reference>
<dbReference type="GO" id="GO:0019205">
    <property type="term" value="F:nucleobase-containing compound kinase activity"/>
    <property type="evidence" value="ECO:0007669"/>
    <property type="project" value="InterPro"/>
</dbReference>
<reference evidence="6" key="1">
    <citation type="journal article" date="2004" name="Nature">
        <title>Genome duplication in the teleost fish Tetraodon nigroviridis reveals the early vertebrate proto-karyotype.</title>
        <authorList>
            <person name="Jaillon O."/>
            <person name="Aury J.-M."/>
            <person name="Brunet F."/>
            <person name="Petit J.-L."/>
            <person name="Stange-Thomann N."/>
            <person name="Mauceli E."/>
            <person name="Bouneau L."/>
            <person name="Fischer C."/>
            <person name="Ozouf-Costaz C."/>
            <person name="Bernot A."/>
            <person name="Nicaud S."/>
            <person name="Jaffe D."/>
            <person name="Fisher S."/>
            <person name="Lutfalla G."/>
            <person name="Dossat C."/>
            <person name="Segurens B."/>
            <person name="Dasilva C."/>
            <person name="Salanoubat M."/>
            <person name="Levy M."/>
            <person name="Boudet N."/>
            <person name="Castellano S."/>
            <person name="Anthouard V."/>
            <person name="Jubin C."/>
            <person name="Castelli V."/>
            <person name="Katinka M."/>
            <person name="Vacherie B."/>
            <person name="Biemont C."/>
            <person name="Skalli Z."/>
            <person name="Cattolico L."/>
            <person name="Poulain J."/>
            <person name="De Berardinis V."/>
            <person name="Cruaud C."/>
            <person name="Duprat S."/>
            <person name="Brottier P."/>
            <person name="Coutanceau J.-P."/>
            <person name="Gouzy J."/>
            <person name="Parra G."/>
            <person name="Lardier G."/>
            <person name="Chapple C."/>
            <person name="McKernan K.J."/>
            <person name="McEwan P."/>
            <person name="Bosak S."/>
            <person name="Kellis M."/>
            <person name="Volff J.-N."/>
            <person name="Guigo R."/>
            <person name="Zody M.C."/>
            <person name="Mesirov J."/>
            <person name="Lindblad-Toh K."/>
            <person name="Birren B."/>
            <person name="Nusbaum C."/>
            <person name="Kahn D."/>
            <person name="Robinson-Rechavi M."/>
            <person name="Laudet V."/>
            <person name="Schachter V."/>
            <person name="Quetier F."/>
            <person name="Saurin W."/>
            <person name="Scarpelli C."/>
            <person name="Wincker P."/>
            <person name="Lander E.S."/>
            <person name="Weissenbach J."/>
            <person name="Roest Crollius H."/>
        </authorList>
    </citation>
    <scope>NUCLEOTIDE SEQUENCE [LARGE SCALE GENOMIC DNA]</scope>
</reference>
<dbReference type="Ensembl" id="ENSTNIT00000001972.1">
    <property type="protein sequence ID" value="ENSTNIP00000000649.1"/>
    <property type="gene ID" value="ENSTNIG00000006199.1"/>
</dbReference>
<dbReference type="Gene3D" id="1.20.890.10">
    <property type="entry name" value="cAMP-dependent protein kinase regulatory subunit, dimerization-anchoring domain"/>
    <property type="match status" value="1"/>
</dbReference>
<dbReference type="GO" id="GO:0005524">
    <property type="term" value="F:ATP binding"/>
    <property type="evidence" value="ECO:0007669"/>
    <property type="project" value="InterPro"/>
</dbReference>
<dbReference type="InterPro" id="IPR007858">
    <property type="entry name" value="Dpy-30_motif"/>
</dbReference>
<organism evidence="5 6">
    <name type="scientific">Tetraodon nigroviridis</name>
    <name type="common">Spotted green pufferfish</name>
    <name type="synonym">Chelonodon nigroviridis</name>
    <dbReference type="NCBI Taxonomy" id="99883"/>
    <lineage>
        <taxon>Eukaryota</taxon>
        <taxon>Metazoa</taxon>
        <taxon>Chordata</taxon>
        <taxon>Craniata</taxon>
        <taxon>Vertebrata</taxon>
        <taxon>Euteleostomi</taxon>
        <taxon>Actinopterygii</taxon>
        <taxon>Neopterygii</taxon>
        <taxon>Teleostei</taxon>
        <taxon>Neoteleostei</taxon>
        <taxon>Acanthomorphata</taxon>
        <taxon>Eupercaria</taxon>
        <taxon>Tetraodontiformes</taxon>
        <taxon>Tetradontoidea</taxon>
        <taxon>Tetraodontidae</taxon>
        <taxon>Tetraodon</taxon>
    </lineage>
</organism>
<dbReference type="GeneTree" id="ENSGT00390000015102"/>
<keyword evidence="6" id="KW-1185">Reference proteome</keyword>
<dbReference type="Pfam" id="PF00406">
    <property type="entry name" value="ADK"/>
    <property type="match status" value="1"/>
</dbReference>
<dbReference type="Proteomes" id="UP000007303">
    <property type="component" value="Unassembled WGS sequence"/>
</dbReference>
<evidence type="ECO:0000313" key="6">
    <source>
        <dbReference type="Proteomes" id="UP000007303"/>
    </source>
</evidence>
<dbReference type="CDD" id="cd01428">
    <property type="entry name" value="ADK"/>
    <property type="match status" value="1"/>
</dbReference>
<dbReference type="STRING" id="99883.ENSTNIP00000000649"/>
<feature type="region of interest" description="Disordered" evidence="4">
    <location>
        <begin position="590"/>
        <end position="631"/>
    </location>
</feature>
<keyword evidence="1" id="KW-0808">Transferase</keyword>
<dbReference type="PANTHER" id="PTHR23359">
    <property type="entry name" value="NUCLEOTIDE KINASE"/>
    <property type="match status" value="1"/>
</dbReference>